<evidence type="ECO:0000256" key="15">
    <source>
        <dbReference type="ARBA" id="ARBA00023134"/>
    </source>
</evidence>
<comment type="catalytic activity">
    <reaction evidence="2">
        <text>adenosylcob(III)inamide phosphate + GTP + H(+) = adenosylcob(III)inamide-GDP + diphosphate</text>
        <dbReference type="Rhea" id="RHEA:22712"/>
        <dbReference type="ChEBI" id="CHEBI:15378"/>
        <dbReference type="ChEBI" id="CHEBI:33019"/>
        <dbReference type="ChEBI" id="CHEBI:37565"/>
        <dbReference type="ChEBI" id="CHEBI:58502"/>
        <dbReference type="ChEBI" id="CHEBI:60487"/>
        <dbReference type="EC" id="2.7.7.62"/>
    </reaction>
</comment>
<dbReference type="Pfam" id="PF02283">
    <property type="entry name" value="CobU"/>
    <property type="match status" value="1"/>
</dbReference>
<evidence type="ECO:0000256" key="2">
    <source>
        <dbReference type="ARBA" id="ARBA00000711"/>
    </source>
</evidence>
<evidence type="ECO:0000256" key="11">
    <source>
        <dbReference type="ARBA" id="ARBA00022679"/>
    </source>
</evidence>
<evidence type="ECO:0000256" key="10">
    <source>
        <dbReference type="ARBA" id="ARBA00022573"/>
    </source>
</evidence>
<evidence type="ECO:0000256" key="13">
    <source>
        <dbReference type="ARBA" id="ARBA00022777"/>
    </source>
</evidence>
<dbReference type="EMBL" id="BARW01006092">
    <property type="protein sequence ID" value="GAI86161.1"/>
    <property type="molecule type" value="Genomic_DNA"/>
</dbReference>
<evidence type="ECO:0000256" key="7">
    <source>
        <dbReference type="ARBA" id="ARBA00007490"/>
    </source>
</evidence>
<dbReference type="GO" id="GO:0005525">
    <property type="term" value="F:GTP binding"/>
    <property type="evidence" value="ECO:0007669"/>
    <property type="project" value="UniProtKB-KW"/>
</dbReference>
<keyword evidence="12" id="KW-0547">Nucleotide-binding</keyword>
<evidence type="ECO:0000256" key="9">
    <source>
        <dbReference type="ARBA" id="ARBA00012523"/>
    </source>
</evidence>
<protein>
    <recommendedName>
        <fullName evidence="16">Adenosylcobinamide kinase</fullName>
        <ecNumber evidence="8">2.7.1.156</ecNumber>
        <ecNumber evidence="9">2.7.7.62</ecNumber>
    </recommendedName>
    <alternativeName>
        <fullName evidence="17">Adenosylcobinamide-phosphate guanylyltransferase</fullName>
    </alternativeName>
</protein>
<evidence type="ECO:0000256" key="14">
    <source>
        <dbReference type="ARBA" id="ARBA00022840"/>
    </source>
</evidence>
<dbReference type="GO" id="GO:0008820">
    <property type="term" value="F:cobinamide phosphate guanylyltransferase activity"/>
    <property type="evidence" value="ECO:0007669"/>
    <property type="project" value="UniProtKB-EC"/>
</dbReference>
<dbReference type="PANTHER" id="PTHR34848:SF1">
    <property type="entry name" value="BIFUNCTIONAL ADENOSYLCOBALAMIN BIOSYNTHESIS PROTEIN COBU"/>
    <property type="match status" value="1"/>
</dbReference>
<keyword evidence="14" id="KW-0067">ATP-binding</keyword>
<reference evidence="18" key="1">
    <citation type="journal article" date="2014" name="Front. Microbiol.">
        <title>High frequency of phylogenetically diverse reductive dehalogenase-homologous genes in deep subseafloor sedimentary metagenomes.</title>
        <authorList>
            <person name="Kawai M."/>
            <person name="Futagami T."/>
            <person name="Toyoda A."/>
            <person name="Takaki Y."/>
            <person name="Nishi S."/>
            <person name="Hori S."/>
            <person name="Arai W."/>
            <person name="Tsubouchi T."/>
            <person name="Morono Y."/>
            <person name="Uchiyama I."/>
            <person name="Ito T."/>
            <person name="Fujiyama A."/>
            <person name="Inagaki F."/>
            <person name="Takami H."/>
        </authorList>
    </citation>
    <scope>NUCLEOTIDE SEQUENCE</scope>
    <source>
        <strain evidence="18">Expedition CK06-06</strain>
    </source>
</reference>
<name>X1T439_9ZZZZ</name>
<dbReference type="InterPro" id="IPR027417">
    <property type="entry name" value="P-loop_NTPase"/>
</dbReference>
<keyword evidence="15" id="KW-0342">GTP-binding</keyword>
<evidence type="ECO:0000256" key="8">
    <source>
        <dbReference type="ARBA" id="ARBA00012016"/>
    </source>
</evidence>
<dbReference type="InterPro" id="IPR003203">
    <property type="entry name" value="CobU/CobP"/>
</dbReference>
<sequence>MNKKCILLIGGARSGKSHFARELALKLGEPVLFVATATAGDEEMKQRIEEHRRARPATWDTLEVTTDIGSQISQKIGGAKVVIVDCITLWVNNIFNQYADQANEPIDASTIEQKLTTEIDELVDCINRTEASFIIVTNEVGLGLVPANRVGRLYRDLLGRVNQLLTERADEVYLMLAGLPVQVKP</sequence>
<keyword evidence="11" id="KW-0808">Transferase</keyword>
<evidence type="ECO:0000256" key="16">
    <source>
        <dbReference type="ARBA" id="ARBA00029570"/>
    </source>
</evidence>
<keyword evidence="13" id="KW-0418">Kinase</keyword>
<dbReference type="SUPFAM" id="SSF52540">
    <property type="entry name" value="P-loop containing nucleoside triphosphate hydrolases"/>
    <property type="match status" value="1"/>
</dbReference>
<dbReference type="EC" id="2.7.1.156" evidence="8"/>
<accession>X1T439</accession>
<comment type="similarity">
    <text evidence="7">Belongs to the CobU/CobP family.</text>
</comment>
<evidence type="ECO:0000256" key="3">
    <source>
        <dbReference type="ARBA" id="ARBA00001522"/>
    </source>
</evidence>
<evidence type="ECO:0000256" key="17">
    <source>
        <dbReference type="ARBA" id="ARBA00030571"/>
    </source>
</evidence>
<evidence type="ECO:0000256" key="4">
    <source>
        <dbReference type="ARBA" id="ARBA00003889"/>
    </source>
</evidence>
<dbReference type="PANTHER" id="PTHR34848">
    <property type="match status" value="1"/>
</dbReference>
<dbReference type="GO" id="GO:0043752">
    <property type="term" value="F:adenosylcobinamide kinase activity"/>
    <property type="evidence" value="ECO:0007669"/>
    <property type="project" value="UniProtKB-EC"/>
</dbReference>
<proteinExistence type="inferred from homology"/>
<dbReference type="CDD" id="cd00544">
    <property type="entry name" value="CobU"/>
    <property type="match status" value="1"/>
</dbReference>
<dbReference type="PIRSF" id="PIRSF006135">
    <property type="entry name" value="CobU"/>
    <property type="match status" value="1"/>
</dbReference>
<keyword evidence="10" id="KW-0169">Cobalamin biosynthesis</keyword>
<evidence type="ECO:0000256" key="12">
    <source>
        <dbReference type="ARBA" id="ARBA00022741"/>
    </source>
</evidence>
<comment type="catalytic activity">
    <reaction evidence="3">
        <text>adenosylcob(III)inamide + GTP = adenosylcob(III)inamide phosphate + GDP + H(+)</text>
        <dbReference type="Rhea" id="RHEA:15765"/>
        <dbReference type="ChEBI" id="CHEBI:2480"/>
        <dbReference type="ChEBI" id="CHEBI:15378"/>
        <dbReference type="ChEBI" id="CHEBI:37565"/>
        <dbReference type="ChEBI" id="CHEBI:58189"/>
        <dbReference type="ChEBI" id="CHEBI:58502"/>
        <dbReference type="EC" id="2.7.1.156"/>
    </reaction>
</comment>
<comment type="pathway">
    <text evidence="5">Cofactor biosynthesis; adenosylcobalamin biosynthesis; adenosylcobalamin from cob(II)yrinate a,c-diamide: step 6/7.</text>
</comment>
<dbReference type="GO" id="GO:0009236">
    <property type="term" value="P:cobalamin biosynthetic process"/>
    <property type="evidence" value="ECO:0007669"/>
    <property type="project" value="UniProtKB-KW"/>
</dbReference>
<dbReference type="NCBIfam" id="NF004469">
    <property type="entry name" value="PRK05800.1"/>
    <property type="match status" value="1"/>
</dbReference>
<comment type="caution">
    <text evidence="18">The sequence shown here is derived from an EMBL/GenBank/DDBJ whole genome shotgun (WGS) entry which is preliminary data.</text>
</comment>
<evidence type="ECO:0000256" key="5">
    <source>
        <dbReference type="ARBA" id="ARBA00004692"/>
    </source>
</evidence>
<gene>
    <name evidence="18" type="ORF">S12H4_12764</name>
</gene>
<dbReference type="GO" id="GO:0005524">
    <property type="term" value="F:ATP binding"/>
    <property type="evidence" value="ECO:0007669"/>
    <property type="project" value="UniProtKB-KW"/>
</dbReference>
<comment type="pathway">
    <text evidence="6">Cofactor biosynthesis; adenosylcobalamin biosynthesis; adenosylcobalamin from cob(II)yrinate a,c-diamide: step 5/7.</text>
</comment>
<evidence type="ECO:0000256" key="1">
    <source>
        <dbReference type="ARBA" id="ARBA00000312"/>
    </source>
</evidence>
<dbReference type="Gene3D" id="3.40.50.300">
    <property type="entry name" value="P-loop containing nucleotide triphosphate hydrolases"/>
    <property type="match status" value="1"/>
</dbReference>
<comment type="catalytic activity">
    <reaction evidence="1">
        <text>adenosylcob(III)inamide + ATP = adenosylcob(III)inamide phosphate + ADP + H(+)</text>
        <dbReference type="Rhea" id="RHEA:15769"/>
        <dbReference type="ChEBI" id="CHEBI:2480"/>
        <dbReference type="ChEBI" id="CHEBI:15378"/>
        <dbReference type="ChEBI" id="CHEBI:30616"/>
        <dbReference type="ChEBI" id="CHEBI:58502"/>
        <dbReference type="ChEBI" id="CHEBI:456216"/>
        <dbReference type="EC" id="2.7.1.156"/>
    </reaction>
</comment>
<dbReference type="AlphaFoldDB" id="X1T439"/>
<evidence type="ECO:0000313" key="18">
    <source>
        <dbReference type="EMBL" id="GAI86161.1"/>
    </source>
</evidence>
<dbReference type="EC" id="2.7.7.62" evidence="9"/>
<evidence type="ECO:0000256" key="6">
    <source>
        <dbReference type="ARBA" id="ARBA00005159"/>
    </source>
</evidence>
<comment type="function">
    <text evidence="4">Catalyzes ATP-dependent phosphorylation of adenosylcobinamide and addition of GMP to adenosylcobinamide phosphate.</text>
</comment>
<organism evidence="18">
    <name type="scientific">marine sediment metagenome</name>
    <dbReference type="NCBI Taxonomy" id="412755"/>
    <lineage>
        <taxon>unclassified sequences</taxon>
        <taxon>metagenomes</taxon>
        <taxon>ecological metagenomes</taxon>
    </lineage>
</organism>